<evidence type="ECO:0000313" key="2">
    <source>
        <dbReference type="Proteomes" id="UP000325395"/>
    </source>
</evidence>
<keyword evidence="2" id="KW-1185">Reference proteome</keyword>
<evidence type="ECO:0008006" key="3">
    <source>
        <dbReference type="Google" id="ProtNLM"/>
    </source>
</evidence>
<organism evidence="1 2">
    <name type="scientific">Aspergillus pseudocaelatus</name>
    <dbReference type="NCBI Taxonomy" id="1825620"/>
    <lineage>
        <taxon>Eukaryota</taxon>
        <taxon>Fungi</taxon>
        <taxon>Dikarya</taxon>
        <taxon>Ascomycota</taxon>
        <taxon>Pezizomycotina</taxon>
        <taxon>Eurotiomycetes</taxon>
        <taxon>Eurotiomycetidae</taxon>
        <taxon>Eurotiales</taxon>
        <taxon>Aspergillaceae</taxon>
        <taxon>Aspergillus</taxon>
        <taxon>Aspergillus subgen. Circumdati</taxon>
    </lineage>
</organism>
<proteinExistence type="predicted"/>
<sequence length="105" mass="11780">MWVTISWASSHTGGCTWAQAPCRSSKALNFVPDIARTHTKAREDRKPLEAQWLTIKAFMFCHWFLVPSCSSDVASAQSLSDVMKPFSSIDLFSSKPILRPHDNIP</sequence>
<dbReference type="Proteomes" id="UP000325395">
    <property type="component" value="Unassembled WGS sequence"/>
</dbReference>
<evidence type="ECO:0000313" key="1">
    <source>
        <dbReference type="EMBL" id="KAE8416112.1"/>
    </source>
</evidence>
<protein>
    <recommendedName>
        <fullName evidence="3">Secreted protein</fullName>
    </recommendedName>
</protein>
<accession>A0ABQ6WG41</accession>
<name>A0ABQ6WG41_9EURO</name>
<reference evidence="1 2" key="1">
    <citation type="submission" date="2019-04" db="EMBL/GenBank/DDBJ databases">
        <authorList>
            <consortium name="DOE Joint Genome Institute"/>
            <person name="Mondo S."/>
            <person name="Kjaerbolling I."/>
            <person name="Vesth T."/>
            <person name="Frisvad J.C."/>
            <person name="Nybo J.L."/>
            <person name="Theobald S."/>
            <person name="Kildgaard S."/>
            <person name="Isbrandt T."/>
            <person name="Kuo A."/>
            <person name="Sato A."/>
            <person name="Lyhne E.K."/>
            <person name="Kogle M.E."/>
            <person name="Wiebenga A."/>
            <person name="Kun R.S."/>
            <person name="Lubbers R.J."/>
            <person name="Makela M.R."/>
            <person name="Barry K."/>
            <person name="Chovatia M."/>
            <person name="Clum A."/>
            <person name="Daum C."/>
            <person name="Haridas S."/>
            <person name="He G."/>
            <person name="LaButti K."/>
            <person name="Lipzen A."/>
            <person name="Riley R."/>
            <person name="Salamov A."/>
            <person name="Simmons B.A."/>
            <person name="Magnuson J.K."/>
            <person name="Henrissat B."/>
            <person name="Mortensen U.H."/>
            <person name="Larsen T.O."/>
            <person name="Devries R.P."/>
            <person name="Grigoriev I.V."/>
            <person name="Machida M."/>
            <person name="Baker S.E."/>
            <person name="Andersen M.R."/>
            <person name="Cantor M.N."/>
            <person name="Hua S.X."/>
        </authorList>
    </citation>
    <scope>NUCLEOTIDE SEQUENCE [LARGE SCALE GENOMIC DNA]</scope>
    <source>
        <strain evidence="1 2">CBS 117616</strain>
    </source>
</reference>
<gene>
    <name evidence="1" type="ORF">BDV36DRAFT_260970</name>
</gene>
<dbReference type="EMBL" id="ML735756">
    <property type="protein sequence ID" value="KAE8416112.1"/>
    <property type="molecule type" value="Genomic_DNA"/>
</dbReference>